<dbReference type="STRING" id="1036612.A0A1L9TM16"/>
<dbReference type="PROSITE" id="PS50157">
    <property type="entry name" value="ZINC_FINGER_C2H2_2"/>
    <property type="match status" value="1"/>
</dbReference>
<evidence type="ECO:0000256" key="3">
    <source>
        <dbReference type="ARBA" id="ARBA00022771"/>
    </source>
</evidence>
<dbReference type="SUPFAM" id="SSF53167">
    <property type="entry name" value="Purine and uridine phosphorylases"/>
    <property type="match status" value="1"/>
</dbReference>
<evidence type="ECO:0000256" key="5">
    <source>
        <dbReference type="PROSITE-ProRule" id="PRU00042"/>
    </source>
</evidence>
<dbReference type="PANTHER" id="PTHR46082">
    <property type="entry name" value="ATP/GTP-BINDING PROTEIN-RELATED"/>
    <property type="match status" value="1"/>
</dbReference>
<dbReference type="PROSITE" id="PS00028">
    <property type="entry name" value="ZINC_FINGER_C2H2_1"/>
    <property type="match status" value="1"/>
</dbReference>
<dbReference type="GO" id="GO:0003824">
    <property type="term" value="F:catalytic activity"/>
    <property type="evidence" value="ECO:0007669"/>
    <property type="project" value="InterPro"/>
</dbReference>
<dbReference type="Proteomes" id="UP000184356">
    <property type="component" value="Unassembled WGS sequence"/>
</dbReference>
<feature type="domain" description="C2H2-type" evidence="7">
    <location>
        <begin position="39"/>
        <end position="63"/>
    </location>
</feature>
<evidence type="ECO:0000256" key="1">
    <source>
        <dbReference type="ARBA" id="ARBA00022723"/>
    </source>
</evidence>
<gene>
    <name evidence="8" type="ORF">ASPSYDRAFT_130153</name>
</gene>
<evidence type="ECO:0000313" key="8">
    <source>
        <dbReference type="EMBL" id="OJJ60480.1"/>
    </source>
</evidence>
<dbReference type="OrthoDB" id="1658288at2759"/>
<dbReference type="GO" id="GO:0009116">
    <property type="term" value="P:nucleoside metabolic process"/>
    <property type="evidence" value="ECO:0007669"/>
    <property type="project" value="InterPro"/>
</dbReference>
<evidence type="ECO:0000259" key="7">
    <source>
        <dbReference type="PROSITE" id="PS50157"/>
    </source>
</evidence>
<evidence type="ECO:0000313" key="9">
    <source>
        <dbReference type="Proteomes" id="UP000184356"/>
    </source>
</evidence>
<organism evidence="8 9">
    <name type="scientific">Aspergillus sydowii CBS 593.65</name>
    <dbReference type="NCBI Taxonomy" id="1036612"/>
    <lineage>
        <taxon>Eukaryota</taxon>
        <taxon>Fungi</taxon>
        <taxon>Dikarya</taxon>
        <taxon>Ascomycota</taxon>
        <taxon>Pezizomycotina</taxon>
        <taxon>Eurotiomycetes</taxon>
        <taxon>Eurotiomycetidae</taxon>
        <taxon>Eurotiales</taxon>
        <taxon>Aspergillaceae</taxon>
        <taxon>Aspergillus</taxon>
        <taxon>Aspergillus subgen. Nidulantes</taxon>
    </lineage>
</organism>
<dbReference type="InterPro" id="IPR035994">
    <property type="entry name" value="Nucleoside_phosphorylase_sf"/>
</dbReference>
<feature type="compositionally biased region" description="Basic and acidic residues" evidence="6">
    <location>
        <begin position="1118"/>
        <end position="1132"/>
    </location>
</feature>
<dbReference type="GO" id="GO:0008270">
    <property type="term" value="F:zinc ion binding"/>
    <property type="evidence" value="ECO:0007669"/>
    <property type="project" value="UniProtKB-KW"/>
</dbReference>
<keyword evidence="1" id="KW-0479">Metal-binding</keyword>
<dbReference type="SUPFAM" id="SSF57667">
    <property type="entry name" value="beta-beta-alpha zinc fingers"/>
    <property type="match status" value="1"/>
</dbReference>
<protein>
    <recommendedName>
        <fullName evidence="7">C2H2-type domain-containing protein</fullName>
    </recommendedName>
</protein>
<dbReference type="PANTHER" id="PTHR46082:SF11">
    <property type="entry name" value="AAA+ ATPASE DOMAIN-CONTAINING PROTEIN-RELATED"/>
    <property type="match status" value="1"/>
</dbReference>
<reference evidence="9" key="1">
    <citation type="journal article" date="2017" name="Genome Biol.">
        <title>Comparative genomics reveals high biological diversity and specific adaptations in the industrially and medically important fungal genus Aspergillus.</title>
        <authorList>
            <person name="de Vries R.P."/>
            <person name="Riley R."/>
            <person name="Wiebenga A."/>
            <person name="Aguilar-Osorio G."/>
            <person name="Amillis S."/>
            <person name="Uchima C.A."/>
            <person name="Anderluh G."/>
            <person name="Asadollahi M."/>
            <person name="Askin M."/>
            <person name="Barry K."/>
            <person name="Battaglia E."/>
            <person name="Bayram O."/>
            <person name="Benocci T."/>
            <person name="Braus-Stromeyer S.A."/>
            <person name="Caldana C."/>
            <person name="Canovas D."/>
            <person name="Cerqueira G.C."/>
            <person name="Chen F."/>
            <person name="Chen W."/>
            <person name="Choi C."/>
            <person name="Clum A."/>
            <person name="Dos Santos R.A."/>
            <person name="Damasio A.R."/>
            <person name="Diallinas G."/>
            <person name="Emri T."/>
            <person name="Fekete E."/>
            <person name="Flipphi M."/>
            <person name="Freyberg S."/>
            <person name="Gallo A."/>
            <person name="Gournas C."/>
            <person name="Habgood R."/>
            <person name="Hainaut M."/>
            <person name="Harispe M.L."/>
            <person name="Henrissat B."/>
            <person name="Hilden K.S."/>
            <person name="Hope R."/>
            <person name="Hossain A."/>
            <person name="Karabika E."/>
            <person name="Karaffa L."/>
            <person name="Karanyi Z."/>
            <person name="Krasevec N."/>
            <person name="Kuo A."/>
            <person name="Kusch H."/>
            <person name="LaButti K."/>
            <person name="Lagendijk E.L."/>
            <person name="Lapidus A."/>
            <person name="Levasseur A."/>
            <person name="Lindquist E."/>
            <person name="Lipzen A."/>
            <person name="Logrieco A.F."/>
            <person name="MacCabe A."/>
            <person name="Maekelae M.R."/>
            <person name="Malavazi I."/>
            <person name="Melin P."/>
            <person name="Meyer V."/>
            <person name="Mielnichuk N."/>
            <person name="Miskei M."/>
            <person name="Molnar A.P."/>
            <person name="Mule G."/>
            <person name="Ngan C.Y."/>
            <person name="Orejas M."/>
            <person name="Orosz E."/>
            <person name="Ouedraogo J.P."/>
            <person name="Overkamp K.M."/>
            <person name="Park H.-S."/>
            <person name="Perrone G."/>
            <person name="Piumi F."/>
            <person name="Punt P.J."/>
            <person name="Ram A.F."/>
            <person name="Ramon A."/>
            <person name="Rauscher S."/>
            <person name="Record E."/>
            <person name="Riano-Pachon D.M."/>
            <person name="Robert V."/>
            <person name="Roehrig J."/>
            <person name="Ruller R."/>
            <person name="Salamov A."/>
            <person name="Salih N.S."/>
            <person name="Samson R.A."/>
            <person name="Sandor E."/>
            <person name="Sanguinetti M."/>
            <person name="Schuetze T."/>
            <person name="Sepcic K."/>
            <person name="Shelest E."/>
            <person name="Sherlock G."/>
            <person name="Sophianopoulou V."/>
            <person name="Squina F.M."/>
            <person name="Sun H."/>
            <person name="Susca A."/>
            <person name="Todd R.B."/>
            <person name="Tsang A."/>
            <person name="Unkles S.E."/>
            <person name="van de Wiele N."/>
            <person name="van Rossen-Uffink D."/>
            <person name="Oliveira J.V."/>
            <person name="Vesth T.C."/>
            <person name="Visser J."/>
            <person name="Yu J.-H."/>
            <person name="Zhou M."/>
            <person name="Andersen M.R."/>
            <person name="Archer D.B."/>
            <person name="Baker S.E."/>
            <person name="Benoit I."/>
            <person name="Brakhage A.A."/>
            <person name="Braus G.H."/>
            <person name="Fischer R."/>
            <person name="Frisvad J.C."/>
            <person name="Goldman G.H."/>
            <person name="Houbraken J."/>
            <person name="Oakley B."/>
            <person name="Pocsi I."/>
            <person name="Scazzocchio C."/>
            <person name="Seiboth B."/>
            <person name="vanKuyk P.A."/>
            <person name="Wortman J."/>
            <person name="Dyer P.S."/>
            <person name="Grigoriev I.V."/>
        </authorList>
    </citation>
    <scope>NUCLEOTIDE SEQUENCE [LARGE SCALE GENOMIC DNA]</scope>
    <source>
        <strain evidence="9">CBS 593.65</strain>
    </source>
</reference>
<dbReference type="InterPro" id="IPR013087">
    <property type="entry name" value="Znf_C2H2_type"/>
</dbReference>
<feature type="region of interest" description="Disordered" evidence="6">
    <location>
        <begin position="1"/>
        <end position="32"/>
    </location>
</feature>
<proteinExistence type="predicted"/>
<accession>A0A1L9TM16</accession>
<dbReference type="GeneID" id="63756626"/>
<dbReference type="InterPro" id="IPR036236">
    <property type="entry name" value="Znf_C2H2_sf"/>
</dbReference>
<keyword evidence="2" id="KW-0677">Repeat</keyword>
<keyword evidence="4" id="KW-0862">Zinc</keyword>
<dbReference type="VEuPathDB" id="FungiDB:ASPSYDRAFT_130153"/>
<dbReference type="SMART" id="SM00355">
    <property type="entry name" value="ZnF_C2H2"/>
    <property type="match status" value="2"/>
</dbReference>
<feature type="region of interest" description="Disordered" evidence="6">
    <location>
        <begin position="112"/>
        <end position="179"/>
    </location>
</feature>
<name>A0A1L9TM16_9EURO</name>
<evidence type="ECO:0000256" key="2">
    <source>
        <dbReference type="ARBA" id="ARBA00022737"/>
    </source>
</evidence>
<keyword evidence="3 5" id="KW-0863">Zinc-finger</keyword>
<feature type="region of interest" description="Disordered" evidence="6">
    <location>
        <begin position="1112"/>
        <end position="1133"/>
    </location>
</feature>
<dbReference type="Gene3D" id="3.30.160.60">
    <property type="entry name" value="Classic Zinc Finger"/>
    <property type="match status" value="1"/>
</dbReference>
<dbReference type="Pfam" id="PF01048">
    <property type="entry name" value="PNP_UDP_1"/>
    <property type="match status" value="1"/>
</dbReference>
<feature type="compositionally biased region" description="Basic and acidic residues" evidence="6">
    <location>
        <begin position="137"/>
        <end position="146"/>
    </location>
</feature>
<dbReference type="InterPro" id="IPR053137">
    <property type="entry name" value="NLR-like"/>
</dbReference>
<sequence length="1455" mass="160707">MPKDSKSTHDEPTPIPVEQSRSSPVNLAHESISSPVRPYACDGCGKSFWRPADLKRHRSIIDHPVFQDCPIQECSRKDRYGFQHRDHLVEHLRAHHHMDAPKRRAAKRLRGFDGASGTTSSSLGYNKHPEYASSVSSHDRMSKEAEVIPENATSPPSAKPIGSRRSPYESHPPMVSPSPFNASRSVVSALDSVDSGYGSASFHPPSSFAKYAKWETEPSLGPGDPGHGDFHDSGILFPVSRPKLLGHTVLEDLYIPGPVKHRYVCLLARLIAESVACYKPTHYVIDQICEALPDLLEQFALSIGGNNYSVMAVLLRYKSEITPCFREGENRQTPDIYSAQDEMQVLIEQQLEMPGVSALDMDELTYEEEGSSSIRDHQVFPTIKKYATLIQGSPAYRKLLADVRCECLFDPAIPNTVANISGTIYAAIRTTETICTKIPPSTVQMKFKVYWNPNLFVQEQCYQSAPETALHDAITLTGSTSVAQAATCAQYLQQTWPAIGLEVLELLHDFARDRGTQAAFLALQNDTLLEVEAQADHNHTPVLTIQVIGPVPSVVEVGEVLAWMGSALRSSPYPEGVAYCSPIVSCEQLPRSRARFQTIINFSTRHEGEGQKAAMNGQCWHNLFRNPLVVEGYRIPRRPSAEQGLQIPLVMMTAMCETSHINPFAGGVFIKGFSTILVPTMYRDDLVMWHLLFNSSGDRISYNEAVSLCATNVSTFDLQNARHILGWCSEMKLYAGAYDANYDIKNSNLPGVPYGSPLQNMSISMGQIVQGGPPISIGDKDIPAHVTRNGYARRLKWIKKRFVLLWDEGSQRGWFINGATALLHLVRTSLEKEKDSEFSALTLFDPSKIKENRLYRPDSAGWVLSDKGNLQLTVYADDDEHVRFRDQVTRFYEVMEKMIDYQSGTLNKDPTAGMTRSALEGWDFDDIANERDPAHPRAAALDASARSWMDLIRSIDAITLFGRDFGEIIRSADKCPKWSTVPCGLSYIAVCSADLQEIITAGRGNPFSKPVRLTDELLWYIPEGLPCTCECLSEDGTTHSDLAQVLLPSSMSDRLEAKCVVHKNMDNGAFIFGHNTLYPWYWGDLGEPSSQPPTTTQFGTSPSCYDSGLGGMTSSAASDRDTASGSIRRFEDSQPLSETTITVLSSSDASTSDDYTIGIICALHTELKAIRLLFDASHGGIPVSKHDQNAYAFGSMCRHNIVATCLPDGEYGTNPAADVASNMKRSFPHLRICLLVGIGGGVPSQTDIRLGDVVVSKRHGANPGVLPYDMEKALDKGVFHINGCLDSAPRRVRSVLSEMQSDPALAKDPLKDYLQQIQDLDGEYHYPGAVNDKLYMPSYPHAMGEAACTSCSPDGEQQRPPRQSSQPVIHYGTIASGNKVIRDAATRDRWGKEHNVLCFEMEAAGIMNILPSLIIRGICDYCDSHKNKLWQRYAAASAAAFAKLLLSHIRPESEE</sequence>
<dbReference type="Gene3D" id="3.40.50.1580">
    <property type="entry name" value="Nucleoside phosphorylase domain"/>
    <property type="match status" value="1"/>
</dbReference>
<keyword evidence="9" id="KW-1185">Reference proteome</keyword>
<dbReference type="RefSeq" id="XP_040704286.1">
    <property type="nucleotide sequence ID" value="XM_040840553.1"/>
</dbReference>
<evidence type="ECO:0000256" key="4">
    <source>
        <dbReference type="ARBA" id="ARBA00022833"/>
    </source>
</evidence>
<dbReference type="FunFam" id="3.30.160.60:FF:000100">
    <property type="entry name" value="Zinc finger 45-like"/>
    <property type="match status" value="1"/>
</dbReference>
<dbReference type="InterPro" id="IPR000845">
    <property type="entry name" value="Nucleoside_phosphorylase_d"/>
</dbReference>
<dbReference type="EMBL" id="KV878584">
    <property type="protein sequence ID" value="OJJ60480.1"/>
    <property type="molecule type" value="Genomic_DNA"/>
</dbReference>
<evidence type="ECO:0000256" key="6">
    <source>
        <dbReference type="SAM" id="MobiDB-lite"/>
    </source>
</evidence>
<feature type="compositionally biased region" description="Basic and acidic residues" evidence="6">
    <location>
        <begin position="1"/>
        <end position="12"/>
    </location>
</feature>